<organism evidence="2">
    <name type="scientific">uncultured Solirubrobacteraceae bacterium</name>
    <dbReference type="NCBI Taxonomy" id="1162706"/>
    <lineage>
        <taxon>Bacteria</taxon>
        <taxon>Bacillati</taxon>
        <taxon>Actinomycetota</taxon>
        <taxon>Thermoleophilia</taxon>
        <taxon>Solirubrobacterales</taxon>
        <taxon>Solirubrobacteraceae</taxon>
        <taxon>environmental samples</taxon>
    </lineage>
</organism>
<gene>
    <name evidence="2" type="ORF">AVDCRST_MAG53-1290</name>
</gene>
<protein>
    <submittedName>
        <fullName evidence="2">Uncharacterized protein</fullName>
    </submittedName>
</protein>
<feature type="non-terminal residue" evidence="2">
    <location>
        <position position="1"/>
    </location>
</feature>
<proteinExistence type="predicted"/>
<feature type="region of interest" description="Disordered" evidence="1">
    <location>
        <begin position="33"/>
        <end position="57"/>
    </location>
</feature>
<feature type="non-terminal residue" evidence="2">
    <location>
        <position position="57"/>
    </location>
</feature>
<evidence type="ECO:0000313" key="2">
    <source>
        <dbReference type="EMBL" id="CAA9470973.1"/>
    </source>
</evidence>
<name>A0A6J4RNL2_9ACTN</name>
<dbReference type="EMBL" id="CADCVR010000001">
    <property type="protein sequence ID" value="CAA9470973.1"/>
    <property type="molecule type" value="Genomic_DNA"/>
</dbReference>
<accession>A0A6J4RNL2</accession>
<sequence>ALVEEALDVERLLGEARPLGQFRFLLRRSSTPLRGMPAHQRNTSSPEAGVAATRTAM</sequence>
<dbReference type="AlphaFoldDB" id="A0A6J4RNL2"/>
<reference evidence="2" key="1">
    <citation type="submission" date="2020-02" db="EMBL/GenBank/DDBJ databases">
        <authorList>
            <person name="Meier V. D."/>
        </authorList>
    </citation>
    <scope>NUCLEOTIDE SEQUENCE</scope>
    <source>
        <strain evidence="2">AVDCRST_MAG53</strain>
    </source>
</reference>
<evidence type="ECO:0000256" key="1">
    <source>
        <dbReference type="SAM" id="MobiDB-lite"/>
    </source>
</evidence>